<dbReference type="EMBL" id="BOSL01000017">
    <property type="protein sequence ID" value="GIP55265.1"/>
    <property type="molecule type" value="Genomic_DNA"/>
</dbReference>
<accession>A0ABQ4MH00</accession>
<dbReference type="Proteomes" id="UP000679992">
    <property type="component" value="Unassembled WGS sequence"/>
</dbReference>
<name>A0ABQ4MH00_9BACL</name>
<proteinExistence type="predicted"/>
<gene>
    <name evidence="1" type="ORF">J42TS3_43000</name>
</gene>
<organism evidence="1 2">
    <name type="scientific">Paenibacillus vini</name>
    <dbReference type="NCBI Taxonomy" id="1476024"/>
    <lineage>
        <taxon>Bacteria</taxon>
        <taxon>Bacillati</taxon>
        <taxon>Bacillota</taxon>
        <taxon>Bacilli</taxon>
        <taxon>Bacillales</taxon>
        <taxon>Paenibacillaceae</taxon>
        <taxon>Paenibacillus</taxon>
    </lineage>
</organism>
<keyword evidence="2" id="KW-1185">Reference proteome</keyword>
<reference evidence="1 2" key="1">
    <citation type="submission" date="2021-03" db="EMBL/GenBank/DDBJ databases">
        <title>Antimicrobial resistance genes in bacteria isolated from Japanese honey, and their potential for conferring macrolide and lincosamide resistance in the American foulbrood pathogen Paenibacillus larvae.</title>
        <authorList>
            <person name="Okamoto M."/>
            <person name="Kumagai M."/>
            <person name="Kanamori H."/>
            <person name="Takamatsu D."/>
        </authorList>
    </citation>
    <scope>NUCLEOTIDE SEQUENCE [LARGE SCALE GENOMIC DNA]</scope>
    <source>
        <strain evidence="1 2">J42TS3</strain>
    </source>
</reference>
<sequence>MGEGQFKRAIGRYQTEGDREVINDILRHFRQGSATDADDPTTFVADKIAKTSRSEVHGFEHSALKEFRDAIEKGIGIDIFAEPDLRTAIDHAAEILAFLGNEAFAELEYAINEYQYYLPLLHFVIVPALEHALRNVDPSRTERAIVNYVNRAFQTQYMHLSAELDGLRRLGRRGESGNFYNVFVKPRPAHAWSIVFDRRVQDAEVPALLERLTQIQRGYAERAFEIVSQDIDCGEMDEYRVDEGGNYRIKFRYMAECLDVEESNLRKTFGKIRDRAAENVPNSAYKVICKGA</sequence>
<dbReference type="RefSeq" id="WP_213656285.1">
    <property type="nucleotide sequence ID" value="NZ_BOSL01000017.1"/>
</dbReference>
<protein>
    <recommendedName>
        <fullName evidence="3">RelA/SpoT domain-containing protein</fullName>
    </recommendedName>
</protein>
<evidence type="ECO:0000313" key="2">
    <source>
        <dbReference type="Proteomes" id="UP000679992"/>
    </source>
</evidence>
<evidence type="ECO:0000313" key="1">
    <source>
        <dbReference type="EMBL" id="GIP55265.1"/>
    </source>
</evidence>
<evidence type="ECO:0008006" key="3">
    <source>
        <dbReference type="Google" id="ProtNLM"/>
    </source>
</evidence>
<comment type="caution">
    <text evidence="1">The sequence shown here is derived from an EMBL/GenBank/DDBJ whole genome shotgun (WGS) entry which is preliminary data.</text>
</comment>